<dbReference type="AlphaFoldDB" id="V2UGD0"/>
<evidence type="ECO:0000313" key="2">
    <source>
        <dbReference type="Proteomes" id="UP000018415"/>
    </source>
</evidence>
<keyword evidence="2" id="KW-1185">Reference proteome</keyword>
<accession>V2UGD0</accession>
<evidence type="ECO:0000313" key="1">
    <source>
        <dbReference type="EMBL" id="ESK47715.1"/>
    </source>
</evidence>
<sequence>MRFFVIEANVTSGCAQIHLHNKNQHAETELHGLLKLAVIFLKQQKRGMYHEILDDLTGDGRLWFKRV</sequence>
<name>V2UGD0_9GAMM</name>
<proteinExistence type="predicted"/>
<gene>
    <name evidence="1" type="ORF">P253_01732</name>
</gene>
<dbReference type="EMBL" id="AYET01000004">
    <property type="protein sequence ID" value="ESK47715.1"/>
    <property type="molecule type" value="Genomic_DNA"/>
</dbReference>
<dbReference type="HOGENOM" id="CLU_2802606_0_0_6"/>
<organism evidence="1 2">
    <name type="scientific">Acinetobacter indicus CIP 110367</name>
    <dbReference type="NCBI Taxonomy" id="1341679"/>
    <lineage>
        <taxon>Bacteria</taxon>
        <taxon>Pseudomonadati</taxon>
        <taxon>Pseudomonadota</taxon>
        <taxon>Gammaproteobacteria</taxon>
        <taxon>Moraxellales</taxon>
        <taxon>Moraxellaceae</taxon>
        <taxon>Acinetobacter</taxon>
    </lineage>
</organism>
<dbReference type="Proteomes" id="UP000018415">
    <property type="component" value="Unassembled WGS sequence"/>
</dbReference>
<protein>
    <submittedName>
        <fullName evidence="1">Uncharacterized protein</fullName>
    </submittedName>
</protein>
<comment type="caution">
    <text evidence="1">The sequence shown here is derived from an EMBL/GenBank/DDBJ whole genome shotgun (WGS) entry which is preliminary data.</text>
</comment>
<reference evidence="1 2" key="1">
    <citation type="submission" date="2013-10" db="EMBL/GenBank/DDBJ databases">
        <title>The Genome Sequence of Acinetobacter indicus CIP 110367.</title>
        <authorList>
            <consortium name="The Broad Institute Genomics Platform"/>
            <consortium name="The Broad Institute Genome Sequencing Center for Infectious Disease"/>
            <person name="Cerqueira G."/>
            <person name="Feldgarden M."/>
            <person name="Courvalin P."/>
            <person name="Grillot-Courvalin C."/>
            <person name="Clermont D."/>
            <person name="Rocha E."/>
            <person name="Yoon E.-J."/>
            <person name="Nemec A."/>
            <person name="Young S.K."/>
            <person name="Zeng Q."/>
            <person name="Gargeya S."/>
            <person name="Fitzgerald M."/>
            <person name="Abouelleil A."/>
            <person name="Alvarado L."/>
            <person name="Berlin A.M."/>
            <person name="Chapman S.B."/>
            <person name="Gainer-Dewar J."/>
            <person name="Goldberg J."/>
            <person name="Gnerre S."/>
            <person name="Griggs A."/>
            <person name="Gujja S."/>
            <person name="Hansen M."/>
            <person name="Howarth C."/>
            <person name="Imamovic A."/>
            <person name="Ireland A."/>
            <person name="Larimer J."/>
            <person name="McCowan C."/>
            <person name="Murphy C."/>
            <person name="Pearson M."/>
            <person name="Poon T.W."/>
            <person name="Priest M."/>
            <person name="Roberts A."/>
            <person name="Saif S."/>
            <person name="Shea T."/>
            <person name="Sykes S."/>
            <person name="Wortman J."/>
            <person name="Nusbaum C."/>
            <person name="Birren B."/>
        </authorList>
    </citation>
    <scope>NUCLEOTIDE SEQUENCE [LARGE SCALE GENOMIC DNA]</scope>
    <source>
        <strain evidence="1 2">CIP 110367</strain>
    </source>
</reference>